<dbReference type="Pfam" id="PF01895">
    <property type="entry name" value="PhoU"/>
    <property type="match status" value="1"/>
</dbReference>
<dbReference type="Proteomes" id="UP001056855">
    <property type="component" value="Plasmid unnamed2"/>
</dbReference>
<dbReference type="PANTHER" id="PTHR42930:SF6">
    <property type="entry name" value="PHOSPHATE REGULATORY PROTEIN-LIKE PROTEIN"/>
    <property type="match status" value="1"/>
</dbReference>
<dbReference type="EMBL" id="CP100357">
    <property type="protein sequence ID" value="UTF55917.1"/>
    <property type="molecule type" value="Genomic_DNA"/>
</dbReference>
<gene>
    <name evidence="2" type="ORF">NGM29_20155</name>
</gene>
<dbReference type="InterPro" id="IPR028366">
    <property type="entry name" value="PhoU"/>
</dbReference>
<dbReference type="SUPFAM" id="SSF109755">
    <property type="entry name" value="PhoU-like"/>
    <property type="match status" value="1"/>
</dbReference>
<dbReference type="InterPro" id="IPR026022">
    <property type="entry name" value="PhoU_dom"/>
</dbReference>
<reference evidence="2" key="1">
    <citation type="submission" date="2022-06" db="EMBL/GenBank/DDBJ databases">
        <title>Diverse halophilic archaea isolated from saline environments.</title>
        <authorList>
            <person name="Cui H.-L."/>
        </authorList>
    </citation>
    <scope>NUCLEOTIDE SEQUENCE</scope>
    <source>
        <strain evidence="2">WLHS1</strain>
        <plasmid evidence="2">unnamed2</plasmid>
    </source>
</reference>
<organism evidence="2 3">
    <name type="scientific">Natronosalvus rutilus</name>
    <dbReference type="NCBI Taxonomy" id="2953753"/>
    <lineage>
        <taxon>Archaea</taxon>
        <taxon>Methanobacteriati</taxon>
        <taxon>Methanobacteriota</taxon>
        <taxon>Stenosarchaea group</taxon>
        <taxon>Halobacteria</taxon>
        <taxon>Halobacteriales</taxon>
        <taxon>Natrialbaceae</taxon>
        <taxon>Natronosalvus</taxon>
    </lineage>
</organism>
<dbReference type="GeneID" id="73292411"/>
<keyword evidence="3" id="KW-1185">Reference proteome</keyword>
<dbReference type="RefSeq" id="WP_254161427.1">
    <property type="nucleotide sequence ID" value="NZ_CP100357.1"/>
</dbReference>
<dbReference type="PANTHER" id="PTHR42930">
    <property type="entry name" value="PHOSPHATE-SPECIFIC TRANSPORT SYSTEM ACCESSORY PROTEIN PHOU"/>
    <property type="match status" value="1"/>
</dbReference>
<protein>
    <submittedName>
        <fullName evidence="2">Phosphate uptake regulator PhoU</fullName>
    </submittedName>
</protein>
<evidence type="ECO:0000259" key="1">
    <source>
        <dbReference type="Pfam" id="PF01895"/>
    </source>
</evidence>
<dbReference type="Gene3D" id="1.20.58.220">
    <property type="entry name" value="Phosphate transport system protein phou homolog 2, domain 2"/>
    <property type="match status" value="2"/>
</dbReference>
<accession>A0A9E7SX85</accession>
<keyword evidence="2" id="KW-0614">Plasmid</keyword>
<dbReference type="AlphaFoldDB" id="A0A9E7SX85"/>
<evidence type="ECO:0000313" key="2">
    <source>
        <dbReference type="EMBL" id="UTF55917.1"/>
    </source>
</evidence>
<dbReference type="InterPro" id="IPR038078">
    <property type="entry name" value="PhoU-like_sf"/>
</dbReference>
<dbReference type="GO" id="GO:0030643">
    <property type="term" value="P:intracellular phosphate ion homeostasis"/>
    <property type="evidence" value="ECO:0007669"/>
    <property type="project" value="InterPro"/>
</dbReference>
<proteinExistence type="predicted"/>
<dbReference type="KEGG" id="sawl:NGM29_20155"/>
<dbReference type="GO" id="GO:0045936">
    <property type="term" value="P:negative regulation of phosphate metabolic process"/>
    <property type="evidence" value="ECO:0007669"/>
    <property type="project" value="InterPro"/>
</dbReference>
<geneLocation type="plasmid" evidence="2 3">
    <name>unnamed2</name>
</geneLocation>
<name>A0A9E7SX85_9EURY</name>
<sequence>MSWNQLSTSSFDPIERKVQFAGNSTFVISLPKEWALEQGLEPGMSMSLYPHEDRLVAATEPVSTQDRTVAVDADAFSEEAVTRRIEAAYTGGCDRITVIGLDETNLQLRRSIQQTVNQLTGAAIRTDTDDRLTIVNLLDSSEISLPQTVSQAQQLALELHEDAIDAFVTNDADLARRVIDRDDDVDRLFSFVKHGINRGLEDVHEIDRLGTDRPSMFRNYRIAQQLERIADHAEGIARETTRQSDSPDQVFADQLETIGADTRSVIELALAGELEQAHETLSSVHETVNQIDQELYDRKEPKAYQYGKVLQLVHRTAENGINIAEAITESSLES</sequence>
<feature type="domain" description="PhoU" evidence="1">
    <location>
        <begin position="150"/>
        <end position="239"/>
    </location>
</feature>
<evidence type="ECO:0000313" key="3">
    <source>
        <dbReference type="Proteomes" id="UP001056855"/>
    </source>
</evidence>